<dbReference type="Proteomes" id="UP000676310">
    <property type="component" value="Unassembled WGS sequence"/>
</dbReference>
<organism evidence="1 2">
    <name type="scientific">Alternaria atra</name>
    <dbReference type="NCBI Taxonomy" id="119953"/>
    <lineage>
        <taxon>Eukaryota</taxon>
        <taxon>Fungi</taxon>
        <taxon>Dikarya</taxon>
        <taxon>Ascomycota</taxon>
        <taxon>Pezizomycotina</taxon>
        <taxon>Dothideomycetes</taxon>
        <taxon>Pleosporomycetidae</taxon>
        <taxon>Pleosporales</taxon>
        <taxon>Pleosporineae</taxon>
        <taxon>Pleosporaceae</taxon>
        <taxon>Alternaria</taxon>
        <taxon>Alternaria sect. Ulocladioides</taxon>
    </lineage>
</organism>
<reference evidence="1" key="1">
    <citation type="submission" date="2021-05" db="EMBL/GenBank/DDBJ databases">
        <authorList>
            <person name="Stam R."/>
        </authorList>
    </citation>
    <scope>NUCLEOTIDE SEQUENCE</scope>
    <source>
        <strain evidence="1">CS162</strain>
    </source>
</reference>
<dbReference type="InterPro" id="IPR029058">
    <property type="entry name" value="AB_hydrolase_fold"/>
</dbReference>
<protein>
    <submittedName>
        <fullName evidence="1">Uncharacterized protein</fullName>
    </submittedName>
</protein>
<comment type="caution">
    <text evidence="1">The sequence shown here is derived from an EMBL/GenBank/DDBJ whole genome shotgun (WGS) entry which is preliminary data.</text>
</comment>
<dbReference type="PANTHER" id="PTHR34043:SF3">
    <property type="entry name" value="ALPHA_BETA-HYDROLASES SUPERFAMILY PROTEIN"/>
    <property type="match status" value="1"/>
</dbReference>
<keyword evidence="2" id="KW-1185">Reference proteome</keyword>
<dbReference type="GeneID" id="67016070"/>
<gene>
    <name evidence="1" type="ORF">ALTATR162_LOCUS4406</name>
</gene>
<dbReference type="AlphaFoldDB" id="A0A8J2N0W2"/>
<evidence type="ECO:0000313" key="1">
    <source>
        <dbReference type="EMBL" id="CAG5156609.1"/>
    </source>
</evidence>
<dbReference type="EMBL" id="CAJRGZ010000017">
    <property type="protein sequence ID" value="CAG5156609.1"/>
    <property type="molecule type" value="Genomic_DNA"/>
</dbReference>
<dbReference type="OrthoDB" id="206848at2759"/>
<dbReference type="Gene3D" id="3.40.50.1820">
    <property type="entry name" value="alpha/beta hydrolase"/>
    <property type="match status" value="2"/>
</dbReference>
<name>A0A8J2N0W2_9PLEO</name>
<accession>A0A8J2N0W2</accession>
<dbReference type="SUPFAM" id="SSF53474">
    <property type="entry name" value="alpha/beta-Hydrolases"/>
    <property type="match status" value="1"/>
</dbReference>
<evidence type="ECO:0000313" key="2">
    <source>
        <dbReference type="Proteomes" id="UP000676310"/>
    </source>
</evidence>
<proteinExistence type="predicted"/>
<sequence>MEGQPQNKDNPIVLVSGFSGWGRPLFGTINYWGGFQNLPELLARAGYKIIVVRIGPVSSNRERACEIWTQLTNINNGTDKGYGLSTDIPTPISIQYGNRHPVEPFGYLREPQTWRPVLFGDVPETWDWRWGKGKPVHFICHSQGGNSLDHWGFCRQQNESLNDMHTRLARIVPLWWNSNAHGLHDNSIRGVDSPTDLAPHPSQQIYYFTMSFCATDPFPRRTLSQQDVDEFLALFPLNKLFNPFGLWGIALPPIFQILSQLPFLPQLKDFALWFTDSPIDTSEV</sequence>
<dbReference type="RefSeq" id="XP_043167952.1">
    <property type="nucleotide sequence ID" value="XM_043312017.1"/>
</dbReference>
<dbReference type="PANTHER" id="PTHR34043">
    <property type="entry name" value="ALPHA/BETA-HYDROLASES SUPERFAMILY PROTEIN"/>
    <property type="match status" value="1"/>
</dbReference>